<dbReference type="EMBL" id="DVMZ01000118">
    <property type="protein sequence ID" value="HIU59341.1"/>
    <property type="molecule type" value="Genomic_DNA"/>
</dbReference>
<reference evidence="4" key="1">
    <citation type="submission" date="2020-10" db="EMBL/GenBank/DDBJ databases">
        <authorList>
            <person name="Gilroy R."/>
        </authorList>
    </citation>
    <scope>NUCLEOTIDE SEQUENCE</scope>
    <source>
        <strain evidence="4">11687</strain>
    </source>
</reference>
<evidence type="ECO:0000313" key="5">
    <source>
        <dbReference type="Proteomes" id="UP000824081"/>
    </source>
</evidence>
<dbReference type="InterPro" id="IPR052910">
    <property type="entry name" value="ABC-Purine-Binding"/>
</dbReference>
<evidence type="ECO:0000256" key="2">
    <source>
        <dbReference type="SAM" id="SignalP"/>
    </source>
</evidence>
<protein>
    <submittedName>
        <fullName evidence="4">BMP family ABC transporter substrate-binding protein</fullName>
    </submittedName>
</protein>
<dbReference type="InterPro" id="IPR003760">
    <property type="entry name" value="PnrA-like"/>
</dbReference>
<dbReference type="Gene3D" id="3.40.50.2300">
    <property type="match status" value="2"/>
</dbReference>
<evidence type="ECO:0000256" key="1">
    <source>
        <dbReference type="ARBA" id="ARBA00022729"/>
    </source>
</evidence>
<evidence type="ECO:0000313" key="4">
    <source>
        <dbReference type="EMBL" id="HIU59341.1"/>
    </source>
</evidence>
<feature type="domain" description="ABC transporter substrate-binding protein PnrA-like" evidence="3">
    <location>
        <begin position="39"/>
        <end position="298"/>
    </location>
</feature>
<organism evidence="4 5">
    <name type="scientific">Candidatus Scatosoma pullistercoris</name>
    <dbReference type="NCBI Taxonomy" id="2840934"/>
    <lineage>
        <taxon>Bacteria</taxon>
        <taxon>Bacillati</taxon>
        <taxon>Bacillota</taxon>
        <taxon>Clostridia</taxon>
        <taxon>Candidatus Scatosoma</taxon>
    </lineage>
</organism>
<dbReference type="PROSITE" id="PS51257">
    <property type="entry name" value="PROKAR_LIPOPROTEIN"/>
    <property type="match status" value="1"/>
</dbReference>
<name>A0A9D1MFL2_9FIRM</name>
<accession>A0A9D1MFL2</accession>
<reference evidence="4" key="2">
    <citation type="journal article" date="2021" name="PeerJ">
        <title>Extensive microbial diversity within the chicken gut microbiome revealed by metagenomics and culture.</title>
        <authorList>
            <person name="Gilroy R."/>
            <person name="Ravi A."/>
            <person name="Getino M."/>
            <person name="Pursley I."/>
            <person name="Horton D.L."/>
            <person name="Alikhan N.F."/>
            <person name="Baker D."/>
            <person name="Gharbi K."/>
            <person name="Hall N."/>
            <person name="Watson M."/>
            <person name="Adriaenssens E.M."/>
            <person name="Foster-Nyarko E."/>
            <person name="Jarju S."/>
            <person name="Secka A."/>
            <person name="Antonio M."/>
            <person name="Oren A."/>
            <person name="Chaudhuri R.R."/>
            <person name="La Ragione R."/>
            <person name="Hildebrand F."/>
            <person name="Pallen M.J."/>
        </authorList>
    </citation>
    <scope>NUCLEOTIDE SEQUENCE</scope>
    <source>
        <strain evidence="4">11687</strain>
    </source>
</reference>
<feature type="chain" id="PRO_5039466933" evidence="2">
    <location>
        <begin position="25"/>
        <end position="414"/>
    </location>
</feature>
<comment type="caution">
    <text evidence="4">The sequence shown here is derived from an EMBL/GenBank/DDBJ whole genome shotgun (WGS) entry which is preliminary data.</text>
</comment>
<dbReference type="Pfam" id="PF02608">
    <property type="entry name" value="Bmp"/>
    <property type="match status" value="1"/>
</dbReference>
<keyword evidence="1 2" id="KW-0732">Signal</keyword>
<dbReference type="Proteomes" id="UP000824081">
    <property type="component" value="Unassembled WGS sequence"/>
</dbReference>
<dbReference type="CDD" id="cd19963">
    <property type="entry name" value="PBP1_BMP-like"/>
    <property type="match status" value="1"/>
</dbReference>
<dbReference type="GO" id="GO:0005886">
    <property type="term" value="C:plasma membrane"/>
    <property type="evidence" value="ECO:0007669"/>
    <property type="project" value="InterPro"/>
</dbReference>
<gene>
    <name evidence="4" type="ORF">IAC57_04485</name>
</gene>
<feature type="signal peptide" evidence="2">
    <location>
        <begin position="1"/>
        <end position="24"/>
    </location>
</feature>
<dbReference type="PANTHER" id="PTHR43208">
    <property type="entry name" value="ABC TRANSPORTER SUBSTRATE-BINDING PROTEIN"/>
    <property type="match status" value="1"/>
</dbReference>
<evidence type="ECO:0000259" key="3">
    <source>
        <dbReference type="Pfam" id="PF02608"/>
    </source>
</evidence>
<dbReference type="PANTHER" id="PTHR43208:SF1">
    <property type="entry name" value="ABC TRANSPORTER SUBSTRATE-BINDING PROTEIN"/>
    <property type="match status" value="1"/>
</dbReference>
<dbReference type="AlphaFoldDB" id="A0A9D1MFL2"/>
<sequence length="414" mass="44953">MKKFVNVALSAVLAATGVAGFASCSDKEEYDFTVGLICLHDSNSTYDKNFIDSMTRAIEELGLEKGQLVLKTGVPEDNTCYDTAMELADDGCDVIFADSFGHESSMVQAAKDAPEVQFAHATGTMAHTEKLDNFSNAFASIYEGRYLAGIAAGMKLKEMEEAGELKTENYSGENIKIGYVGAWSYAEVISGYTSFYLGVKSVVENVVMDVQFTSSWYDEAKEREAATALIESGCALISQHADSWGAPMACEEKGVPNVSYNGNTSSKCPETAIISSAVNWTPYFKYMIQCAMNDEKIDTDWCGGLGTEVYDGTKDLLDGSVVISALGQNAAEGTAAKLEEVRQQLRAGTLKVFDTSKFTVGGETLTSYMADVDADEKYTPDTEVIENGVFMESKFRSAPYFDVKIDGINWVNQP</sequence>
<proteinExistence type="predicted"/>